<name>A0A975BFM5_9BACT</name>
<sequence length="59" mass="6984">MTFSFQRLPFCRYQITLDFFPNLLIFGKQMSSVKIPAYRRFSFVRGQRGTAPTVPFPYL</sequence>
<organism evidence="1 2">
    <name type="scientific">Desulfonema magnum</name>
    <dbReference type="NCBI Taxonomy" id="45655"/>
    <lineage>
        <taxon>Bacteria</taxon>
        <taxon>Pseudomonadati</taxon>
        <taxon>Thermodesulfobacteriota</taxon>
        <taxon>Desulfobacteria</taxon>
        <taxon>Desulfobacterales</taxon>
        <taxon>Desulfococcaceae</taxon>
        <taxon>Desulfonema</taxon>
    </lineage>
</organism>
<evidence type="ECO:0000313" key="1">
    <source>
        <dbReference type="EMBL" id="QTA84428.1"/>
    </source>
</evidence>
<reference evidence="1" key="1">
    <citation type="journal article" date="2021" name="Microb. Physiol.">
        <title>Proteogenomic Insights into the Physiology of Marine, Sulfate-Reducing, Filamentous Desulfonema limicola and Desulfonema magnum.</title>
        <authorList>
            <person name="Schnaars V."/>
            <person name="Wohlbrand L."/>
            <person name="Scheve S."/>
            <person name="Hinrichs C."/>
            <person name="Reinhardt R."/>
            <person name="Rabus R."/>
        </authorList>
    </citation>
    <scope>NUCLEOTIDE SEQUENCE</scope>
    <source>
        <strain evidence="1">4be13</strain>
    </source>
</reference>
<dbReference type="AlphaFoldDB" id="A0A975BFM5"/>
<evidence type="ECO:0000313" key="2">
    <source>
        <dbReference type="Proteomes" id="UP000663722"/>
    </source>
</evidence>
<proteinExistence type="predicted"/>
<dbReference type="Proteomes" id="UP000663722">
    <property type="component" value="Chromosome"/>
</dbReference>
<dbReference type="EMBL" id="CP061800">
    <property type="protein sequence ID" value="QTA84428.1"/>
    <property type="molecule type" value="Genomic_DNA"/>
</dbReference>
<protein>
    <submittedName>
        <fullName evidence="1">Uncharacterized protein</fullName>
    </submittedName>
</protein>
<dbReference type="KEGG" id="dmm:dnm_004240"/>
<gene>
    <name evidence="1" type="ORF">dnm_004240</name>
</gene>
<keyword evidence="2" id="KW-1185">Reference proteome</keyword>
<accession>A0A975BFM5</accession>